<dbReference type="EMBL" id="JAGGKX010000015">
    <property type="protein sequence ID" value="MBP1970618.1"/>
    <property type="molecule type" value="Genomic_DNA"/>
</dbReference>
<gene>
    <name evidence="1" type="ORF">J2Z83_002754</name>
</gene>
<dbReference type="Proteomes" id="UP001519345">
    <property type="component" value="Unassembled WGS sequence"/>
</dbReference>
<dbReference type="RefSeq" id="WP_209463733.1">
    <property type="nucleotide sequence ID" value="NZ_CP110224.1"/>
</dbReference>
<keyword evidence="2" id="KW-1185">Reference proteome</keyword>
<proteinExistence type="predicted"/>
<comment type="caution">
    <text evidence="1">The sequence shown here is derived from an EMBL/GenBank/DDBJ whole genome shotgun (WGS) entry which is preliminary data.</text>
</comment>
<protein>
    <submittedName>
        <fullName evidence="1">Cation transport ATPase</fullName>
    </submittedName>
</protein>
<sequence length="77" mass="8800">MTIFKEYVVTDVYYNHDFNKHEVLAIVCPIENESTHPLAQAITDYSVEQLRNIPKIDIVDMENISGNGVFAYVDGHN</sequence>
<dbReference type="SUPFAM" id="SSF81660">
    <property type="entry name" value="Metal cation-transporting ATPase, ATP-binding domain N"/>
    <property type="match status" value="1"/>
</dbReference>
<evidence type="ECO:0000313" key="1">
    <source>
        <dbReference type="EMBL" id="MBP1970618.1"/>
    </source>
</evidence>
<dbReference type="InterPro" id="IPR023299">
    <property type="entry name" value="ATPase_P-typ_cyto_dom_N"/>
</dbReference>
<name>A0ABS4II37_9BACI</name>
<reference evidence="1 2" key="1">
    <citation type="submission" date="2021-03" db="EMBL/GenBank/DDBJ databases">
        <title>Genomic Encyclopedia of Type Strains, Phase IV (KMG-IV): sequencing the most valuable type-strain genomes for metagenomic binning, comparative biology and taxonomic classification.</title>
        <authorList>
            <person name="Goeker M."/>
        </authorList>
    </citation>
    <scope>NUCLEOTIDE SEQUENCE [LARGE SCALE GENOMIC DNA]</scope>
    <source>
        <strain evidence="1 2">DSM 25609</strain>
    </source>
</reference>
<evidence type="ECO:0000313" key="2">
    <source>
        <dbReference type="Proteomes" id="UP001519345"/>
    </source>
</evidence>
<organism evidence="1 2">
    <name type="scientific">Virgibacillus natechei</name>
    <dbReference type="NCBI Taxonomy" id="1216297"/>
    <lineage>
        <taxon>Bacteria</taxon>
        <taxon>Bacillati</taxon>
        <taxon>Bacillota</taxon>
        <taxon>Bacilli</taxon>
        <taxon>Bacillales</taxon>
        <taxon>Bacillaceae</taxon>
        <taxon>Virgibacillus</taxon>
    </lineage>
</organism>
<accession>A0ABS4II37</accession>
<dbReference type="Gene3D" id="3.40.1110.10">
    <property type="entry name" value="Calcium-transporting ATPase, cytoplasmic domain N"/>
    <property type="match status" value="1"/>
</dbReference>